<accession>A0A158GLU4</accession>
<gene>
    <name evidence="1" type="ORF">AWB65_02208</name>
</gene>
<protein>
    <recommendedName>
        <fullName evidence="3">PAAR repeat-containing protein</fullName>
    </recommendedName>
</protein>
<comment type="caution">
    <text evidence="1">The sequence shown here is derived from an EMBL/GenBank/DDBJ whole genome shotgun (WGS) entry which is preliminary data.</text>
</comment>
<dbReference type="RefSeq" id="WP_087667184.1">
    <property type="nucleotide sequence ID" value="NZ_FCNW02000008.1"/>
</dbReference>
<keyword evidence="2" id="KW-1185">Reference proteome</keyword>
<evidence type="ECO:0000313" key="2">
    <source>
        <dbReference type="Proteomes" id="UP000054977"/>
    </source>
</evidence>
<name>A0A158GLU4_9BURK</name>
<organism evidence="1 2">
    <name type="scientific">Caballeronia humi</name>
    <dbReference type="NCBI Taxonomy" id="326474"/>
    <lineage>
        <taxon>Bacteria</taxon>
        <taxon>Pseudomonadati</taxon>
        <taxon>Pseudomonadota</taxon>
        <taxon>Betaproteobacteria</taxon>
        <taxon>Burkholderiales</taxon>
        <taxon>Burkholderiaceae</taxon>
        <taxon>Caballeronia</taxon>
    </lineage>
</organism>
<dbReference type="EMBL" id="FCNW02000008">
    <property type="protein sequence ID" value="SAL33056.1"/>
    <property type="molecule type" value="Genomic_DNA"/>
</dbReference>
<dbReference type="OrthoDB" id="8594232at2"/>
<dbReference type="AlphaFoldDB" id="A0A158GLU4"/>
<reference evidence="1" key="1">
    <citation type="submission" date="2016-01" db="EMBL/GenBank/DDBJ databases">
        <authorList>
            <person name="Peeters C."/>
        </authorList>
    </citation>
    <scope>NUCLEOTIDE SEQUENCE [LARGE SCALE GENOMIC DNA]</scope>
    <source>
        <strain evidence="1">LMG 22934</strain>
    </source>
</reference>
<dbReference type="Proteomes" id="UP000054977">
    <property type="component" value="Unassembled WGS sequence"/>
</dbReference>
<dbReference type="CDD" id="cd14744">
    <property type="entry name" value="PAAR_CT_2"/>
    <property type="match status" value="1"/>
</dbReference>
<evidence type="ECO:0000313" key="1">
    <source>
        <dbReference type="EMBL" id="SAL33056.1"/>
    </source>
</evidence>
<dbReference type="Pfam" id="PF05488">
    <property type="entry name" value="PAAR_motif"/>
    <property type="match status" value="1"/>
</dbReference>
<dbReference type="InterPro" id="IPR008727">
    <property type="entry name" value="PAAR_motif"/>
</dbReference>
<dbReference type="STRING" id="326474.AWB65_02208"/>
<sequence length="96" mass="10362">MTRRYDIAKGDRTTAGGIVTTGDPLDRLGNRERAYEGDEVWCTACHNVGNIVCVGPRLSMTGPDGREAALSGDLCICQCDPRPLLVPSQYDSFVDA</sequence>
<evidence type="ECO:0008006" key="3">
    <source>
        <dbReference type="Google" id="ProtNLM"/>
    </source>
</evidence>
<proteinExistence type="predicted"/>